<evidence type="ECO:0000313" key="3">
    <source>
        <dbReference type="Proteomes" id="UP000270094"/>
    </source>
</evidence>
<gene>
    <name evidence="2" type="ORF">SVUK_LOCUS12816</name>
</gene>
<dbReference type="EMBL" id="UYYB01100237">
    <property type="protein sequence ID" value="VDM77818.1"/>
    <property type="molecule type" value="Genomic_DNA"/>
</dbReference>
<name>A0A3P7LF22_STRVU</name>
<reference evidence="2 3" key="1">
    <citation type="submission" date="2018-11" db="EMBL/GenBank/DDBJ databases">
        <authorList>
            <consortium name="Pathogen Informatics"/>
        </authorList>
    </citation>
    <scope>NUCLEOTIDE SEQUENCE [LARGE SCALE GENOMIC DNA]</scope>
</reference>
<organism evidence="2 3">
    <name type="scientific">Strongylus vulgaris</name>
    <name type="common">Blood worm</name>
    <dbReference type="NCBI Taxonomy" id="40348"/>
    <lineage>
        <taxon>Eukaryota</taxon>
        <taxon>Metazoa</taxon>
        <taxon>Ecdysozoa</taxon>
        <taxon>Nematoda</taxon>
        <taxon>Chromadorea</taxon>
        <taxon>Rhabditida</taxon>
        <taxon>Rhabditina</taxon>
        <taxon>Rhabditomorpha</taxon>
        <taxon>Strongyloidea</taxon>
        <taxon>Strongylidae</taxon>
        <taxon>Strongylus</taxon>
    </lineage>
</organism>
<keyword evidence="3" id="KW-1185">Reference proteome</keyword>
<proteinExistence type="predicted"/>
<protein>
    <submittedName>
        <fullName evidence="2">Uncharacterized protein</fullName>
    </submittedName>
</protein>
<feature type="region of interest" description="Disordered" evidence="1">
    <location>
        <begin position="1"/>
        <end position="23"/>
    </location>
</feature>
<feature type="compositionally biased region" description="Basic and acidic residues" evidence="1">
    <location>
        <begin position="58"/>
        <end position="73"/>
    </location>
</feature>
<accession>A0A3P7LF22</accession>
<dbReference type="OrthoDB" id="5877013at2759"/>
<dbReference type="Proteomes" id="UP000270094">
    <property type="component" value="Unassembled WGS sequence"/>
</dbReference>
<evidence type="ECO:0000256" key="1">
    <source>
        <dbReference type="SAM" id="MobiDB-lite"/>
    </source>
</evidence>
<feature type="compositionally biased region" description="Basic and acidic residues" evidence="1">
    <location>
        <begin position="7"/>
        <end position="16"/>
    </location>
</feature>
<feature type="region of interest" description="Disordered" evidence="1">
    <location>
        <begin position="191"/>
        <end position="225"/>
    </location>
</feature>
<feature type="region of interest" description="Disordered" evidence="1">
    <location>
        <begin position="58"/>
        <end position="110"/>
    </location>
</feature>
<evidence type="ECO:0000313" key="2">
    <source>
        <dbReference type="EMBL" id="VDM77818.1"/>
    </source>
</evidence>
<dbReference type="AlphaFoldDB" id="A0A3P7LF22"/>
<feature type="compositionally biased region" description="Polar residues" evidence="1">
    <location>
        <begin position="74"/>
        <end position="91"/>
    </location>
</feature>
<sequence>MMSADGVYERPIENTPKRRSHGPWLVEHFSKVSDSAQEENAEEPQCSKRNIVKIEKENRRTDEYLASRLKTDKTSSPIHNNYSTLDKSANRPSHVVETDEDGIEKENRRTDEYFASRLKTDKTSSPVHNDYSTLDKSANRPSHIVETDEDGYAIPSAERRSGQLTPLGQEFEPPTFKTPPNANSPDELFFTPMTHPRPNERKERRTTKLGPSCLLGNPSIPPFSDDRQTLDPAQLDKLCGGDVVCDAPLRHSLPATTSRKTPGSSSTFVFGDGGEDNHGAYAVSPVSCEKASVHRQRHDISLPKVLGASMAAELAYAEKAEQVRTHLDATRQLAMMAGREVDQQFVQRDSGDDIDRILDSISLRDESLRSTEENETMDQRCTR</sequence>